<accession>A0A1P8Q5P4</accession>
<dbReference type="CDD" id="cd04301">
    <property type="entry name" value="NAT_SF"/>
    <property type="match status" value="1"/>
</dbReference>
<dbReference type="InterPro" id="IPR016181">
    <property type="entry name" value="Acyl_CoA_acyltransferase"/>
</dbReference>
<dbReference type="SUPFAM" id="SSF55729">
    <property type="entry name" value="Acyl-CoA N-acyltransferases (Nat)"/>
    <property type="match status" value="1"/>
</dbReference>
<keyword evidence="1 4" id="KW-0808">Transferase</keyword>
<name>A0A1P8Q5P4_9LACO</name>
<keyword evidence="2" id="KW-0012">Acyltransferase</keyword>
<dbReference type="RefSeq" id="WP_076618078.1">
    <property type="nucleotide sequence ID" value="NZ_CP019323.1"/>
</dbReference>
<dbReference type="GO" id="GO:0008080">
    <property type="term" value="F:N-acetyltransferase activity"/>
    <property type="evidence" value="ECO:0007669"/>
    <property type="project" value="UniProtKB-ARBA"/>
</dbReference>
<sequence>MKYRFAKIEDLEDIMKIEHASFNVDEAGSESVYDDRISKLTDTFLLAQNDDDKIVGFIVGPAVKDRYITDKMFKKSPRNLMLGGHQLVFSIAIDPDFRGQGIGSELLKKFEENAQKAHRETISLTCLADRIPFYEKNGYIDKGISESKHGNETWHNMEKSL</sequence>
<evidence type="ECO:0000313" key="4">
    <source>
        <dbReference type="EMBL" id="APX73165.1"/>
    </source>
</evidence>
<dbReference type="EMBL" id="CP019323">
    <property type="protein sequence ID" value="APX73165.1"/>
    <property type="molecule type" value="Genomic_DNA"/>
</dbReference>
<dbReference type="Gene3D" id="3.40.630.30">
    <property type="match status" value="1"/>
</dbReference>
<protein>
    <submittedName>
        <fullName evidence="4">GNAT family N-acetyltransferase</fullName>
    </submittedName>
</protein>
<keyword evidence="5" id="KW-1185">Reference proteome</keyword>
<dbReference type="PROSITE" id="PS51186">
    <property type="entry name" value="GNAT"/>
    <property type="match status" value="1"/>
</dbReference>
<evidence type="ECO:0000256" key="2">
    <source>
        <dbReference type="ARBA" id="ARBA00023315"/>
    </source>
</evidence>
<dbReference type="STRING" id="1847728.BTM29_11650"/>
<dbReference type="PANTHER" id="PTHR10908:SF0">
    <property type="entry name" value="SEROTONIN N-ACETYLTRANSFERASE"/>
    <property type="match status" value="1"/>
</dbReference>
<organism evidence="4 5">
    <name type="scientific">Companilactobacillus allii</name>
    <dbReference type="NCBI Taxonomy" id="1847728"/>
    <lineage>
        <taxon>Bacteria</taxon>
        <taxon>Bacillati</taxon>
        <taxon>Bacillota</taxon>
        <taxon>Bacilli</taxon>
        <taxon>Lactobacillales</taxon>
        <taxon>Lactobacillaceae</taxon>
        <taxon>Companilactobacillus</taxon>
    </lineage>
</organism>
<evidence type="ECO:0000259" key="3">
    <source>
        <dbReference type="PROSITE" id="PS51186"/>
    </source>
</evidence>
<dbReference type="InterPro" id="IPR000182">
    <property type="entry name" value="GNAT_dom"/>
</dbReference>
<reference evidence="5" key="1">
    <citation type="submission" date="2016-12" db="EMBL/GenBank/DDBJ databases">
        <authorList>
            <person name="Jung M.Y."/>
            <person name="Lee S.H."/>
        </authorList>
    </citation>
    <scope>NUCLEOTIDE SEQUENCE [LARGE SCALE GENOMIC DNA]</scope>
    <source>
        <strain evidence="5">WiKim39</strain>
    </source>
</reference>
<dbReference type="Proteomes" id="UP000187499">
    <property type="component" value="Chromosome"/>
</dbReference>
<proteinExistence type="predicted"/>
<gene>
    <name evidence="4" type="ORF">BTM29_11650</name>
</gene>
<dbReference type="InterPro" id="IPR051635">
    <property type="entry name" value="SNAT-like"/>
</dbReference>
<evidence type="ECO:0000256" key="1">
    <source>
        <dbReference type="ARBA" id="ARBA00022679"/>
    </source>
</evidence>
<dbReference type="Pfam" id="PF13508">
    <property type="entry name" value="Acetyltransf_7"/>
    <property type="match status" value="1"/>
</dbReference>
<dbReference type="KEGG" id="lalw:BTM29_11650"/>
<dbReference type="AlphaFoldDB" id="A0A1P8Q5P4"/>
<dbReference type="PANTHER" id="PTHR10908">
    <property type="entry name" value="SEROTONIN N-ACETYLTRANSFERASE"/>
    <property type="match status" value="1"/>
</dbReference>
<feature type="domain" description="N-acetyltransferase" evidence="3">
    <location>
        <begin position="1"/>
        <end position="161"/>
    </location>
</feature>
<evidence type="ECO:0000313" key="5">
    <source>
        <dbReference type="Proteomes" id="UP000187499"/>
    </source>
</evidence>